<keyword evidence="1" id="KW-0812">Transmembrane</keyword>
<dbReference type="AlphaFoldDB" id="A0A852SFP1"/>
<accession>A0A852SFP1</accession>
<evidence type="ECO:0000313" key="3">
    <source>
        <dbReference type="Proteomes" id="UP000581087"/>
    </source>
</evidence>
<keyword evidence="1" id="KW-0472">Membrane</keyword>
<sequence length="30" mass="3060">MEIILWSVIALIGFVGSVGMIAAAVALVKS</sequence>
<comment type="caution">
    <text evidence="2">The sequence shown here is derived from an EMBL/GenBank/DDBJ whole genome shotgun (WGS) entry which is preliminary data.</text>
</comment>
<dbReference type="EMBL" id="JACCBI010000001">
    <property type="protein sequence ID" value="NYD67750.1"/>
    <property type="molecule type" value="Genomic_DNA"/>
</dbReference>
<organism evidence="2 3">
    <name type="scientific">Agromyces atrinae</name>
    <dbReference type="NCBI Taxonomy" id="592376"/>
    <lineage>
        <taxon>Bacteria</taxon>
        <taxon>Bacillati</taxon>
        <taxon>Actinomycetota</taxon>
        <taxon>Actinomycetes</taxon>
        <taxon>Micrococcales</taxon>
        <taxon>Microbacteriaceae</taxon>
        <taxon>Agromyces</taxon>
    </lineage>
</organism>
<feature type="transmembrane region" description="Helical" evidence="1">
    <location>
        <begin position="6"/>
        <end position="28"/>
    </location>
</feature>
<protein>
    <submittedName>
        <fullName evidence="2">Uncharacterized protein</fullName>
    </submittedName>
</protein>
<gene>
    <name evidence="2" type="ORF">BJ972_002269</name>
</gene>
<proteinExistence type="predicted"/>
<reference evidence="2 3" key="1">
    <citation type="submission" date="2020-07" db="EMBL/GenBank/DDBJ databases">
        <title>Sequencing the genomes of 1000 actinobacteria strains.</title>
        <authorList>
            <person name="Klenk H.-P."/>
        </authorList>
    </citation>
    <scope>NUCLEOTIDE SEQUENCE [LARGE SCALE GENOMIC DNA]</scope>
    <source>
        <strain evidence="2 3">DSM 23870</strain>
    </source>
</reference>
<evidence type="ECO:0000313" key="2">
    <source>
        <dbReference type="EMBL" id="NYD67750.1"/>
    </source>
</evidence>
<name>A0A852SFP1_9MICO</name>
<keyword evidence="1" id="KW-1133">Transmembrane helix</keyword>
<evidence type="ECO:0000256" key="1">
    <source>
        <dbReference type="SAM" id="Phobius"/>
    </source>
</evidence>
<dbReference type="Proteomes" id="UP000581087">
    <property type="component" value="Unassembled WGS sequence"/>
</dbReference>